<dbReference type="EMBL" id="CAKKMG010000053">
    <property type="protein sequence ID" value="CAH0259731.1"/>
    <property type="molecule type" value="Genomic_DNA"/>
</dbReference>
<comment type="caution">
    <text evidence="1">The sequence shown here is derived from an EMBL/GenBank/DDBJ whole genome shotgun (WGS) entry which is preliminary data.</text>
</comment>
<dbReference type="SUPFAM" id="SSF53756">
    <property type="entry name" value="UDP-Glycosyltransferase/glycogen phosphorylase"/>
    <property type="match status" value="1"/>
</dbReference>
<dbReference type="Gene3D" id="3.40.50.12580">
    <property type="match status" value="1"/>
</dbReference>
<dbReference type="AlphaFoldDB" id="A0A9W4PI82"/>
<dbReference type="Pfam" id="PF13385">
    <property type="entry name" value="Laminin_G_3"/>
    <property type="match status" value="1"/>
</dbReference>
<gene>
    <name evidence="1" type="ORF">SRABI133_03356</name>
</gene>
<dbReference type="Pfam" id="PF04464">
    <property type="entry name" value="Glyphos_transf"/>
    <property type="match status" value="1"/>
</dbReference>
<protein>
    <submittedName>
        <fullName evidence="1">Uncharacterized protein</fullName>
    </submittedName>
</protein>
<dbReference type="InterPro" id="IPR013320">
    <property type="entry name" value="ConA-like_dom_sf"/>
</dbReference>
<evidence type="ECO:0000313" key="1">
    <source>
        <dbReference type="EMBL" id="CAH0259731.1"/>
    </source>
</evidence>
<dbReference type="GO" id="GO:0047355">
    <property type="term" value="F:CDP-glycerol glycerophosphotransferase activity"/>
    <property type="evidence" value="ECO:0007669"/>
    <property type="project" value="InterPro"/>
</dbReference>
<dbReference type="Proteomes" id="UP000789326">
    <property type="component" value="Unassembled WGS sequence"/>
</dbReference>
<dbReference type="RefSeq" id="WP_230302821.1">
    <property type="nucleotide sequence ID" value="NZ_CAKKMG010000053.1"/>
</dbReference>
<name>A0A9W4PI82_9BACI</name>
<organism evidence="1 2">
    <name type="scientific">Peribacillus simplex</name>
    <dbReference type="NCBI Taxonomy" id="1478"/>
    <lineage>
        <taxon>Bacteria</taxon>
        <taxon>Bacillati</taxon>
        <taxon>Bacillota</taxon>
        <taxon>Bacilli</taxon>
        <taxon>Bacillales</taxon>
        <taxon>Bacillaceae</taxon>
        <taxon>Peribacillus</taxon>
    </lineage>
</organism>
<proteinExistence type="predicted"/>
<accession>A0A9W4PI82</accession>
<dbReference type="Gene3D" id="2.60.120.200">
    <property type="match status" value="1"/>
</dbReference>
<reference evidence="1" key="1">
    <citation type="submission" date="2021-11" db="EMBL/GenBank/DDBJ databases">
        <authorList>
            <person name="Bulgarelli D."/>
        </authorList>
    </citation>
    <scope>NUCLEOTIDE SEQUENCE</scope>
    <source>
        <strain evidence="1">Bi133</strain>
    </source>
</reference>
<dbReference type="SUPFAM" id="SSF49899">
    <property type="entry name" value="Concanavalin A-like lectins/glucanases"/>
    <property type="match status" value="1"/>
</dbReference>
<dbReference type="InterPro" id="IPR007554">
    <property type="entry name" value="Glycerophosphate_synth"/>
</dbReference>
<dbReference type="GO" id="GO:0016020">
    <property type="term" value="C:membrane"/>
    <property type="evidence" value="ECO:0007669"/>
    <property type="project" value="InterPro"/>
</dbReference>
<sequence length="657" mass="75636">MTGESIIFTGKERINIASLLNDLSNTFTYEFWIKPSAEHQIDREAVVGISGTCGQRYVVFPGHGKQENEAGIGISIGNNGISVYEHTVNHLPATLVHLFLIKNWTHIAVVYKNKTPFLYINGEFVKKGLATTKETLYASGVFGGSKYGYFIGELREPRVWSYARTPAEIKEEMNKSLTGSEAGLYIYNELKNNRIDGTRKNMETILNKYPVFIKENIDLLYRWGIINESQSFNLKDHYKMNLSRNTLETYTFQNEGYLTDVLFMFGCYRKDYEYLLFPVANRLAEKGVSVHVIIHDKSSPNLNMLSKKVNILFYDNLLREYNTHKKANKFFNSNMLRYLDEFSHEMGLNASQKKRLQVFYRIYAIDKIFTTNLLAKLRPKCVYSIHFILNPGCINAIKATRYPVKCFLIQHGLINPDSSGNHDFRGADLVFLWGEYFNSILKEKVNAPNTKVIGNPKIEQIRFDIKENSDFLSMPKTMKEKEPLIILYIFTGSPKQGYNTKNLALFFKGISPINNIEVIYKLHPTSSLDDCQNYIRQGHMEQSQIIKDGNTYGLMQQADIIVGDFSTSIFEAAALNKPVIQIFQDNYSEKFIKFTHVKFPEELTKIINQLRGDQKYFYDFMVNQQKTLFDLFNTIDGSTERIASYIDNLINGEGKSK</sequence>
<dbReference type="InterPro" id="IPR043148">
    <property type="entry name" value="TagF_C"/>
</dbReference>
<evidence type="ECO:0000313" key="2">
    <source>
        <dbReference type="Proteomes" id="UP000789326"/>
    </source>
</evidence>